<keyword evidence="1" id="KW-0812">Transmembrane</keyword>
<accession>A0A1Y1V5D7</accession>
<keyword evidence="1" id="KW-0472">Membrane</keyword>
<gene>
    <name evidence="2" type="ORF">BCR36DRAFT_355631</name>
</gene>
<evidence type="ECO:0000313" key="2">
    <source>
        <dbReference type="EMBL" id="ORX47604.1"/>
    </source>
</evidence>
<evidence type="ECO:0000256" key="1">
    <source>
        <dbReference type="SAM" id="Phobius"/>
    </source>
</evidence>
<dbReference type="OrthoDB" id="10414531at2759"/>
<proteinExistence type="predicted"/>
<dbReference type="EMBL" id="MCFH01000030">
    <property type="protein sequence ID" value="ORX47604.1"/>
    <property type="molecule type" value="Genomic_DNA"/>
</dbReference>
<reference evidence="2 3" key="1">
    <citation type="submission" date="2016-08" db="EMBL/GenBank/DDBJ databases">
        <title>Genomes of anaerobic fungi encode conserved fungal cellulosomes for biomass hydrolysis.</title>
        <authorList>
            <consortium name="DOE Joint Genome Institute"/>
            <person name="Haitjema C.H."/>
            <person name="Gilmore S.P."/>
            <person name="Henske J.K."/>
            <person name="Solomon K.V."/>
            <person name="De Groot R."/>
            <person name="Kuo A."/>
            <person name="Mondo S.J."/>
            <person name="Salamov A.A."/>
            <person name="Labutti K."/>
            <person name="Zhao Z."/>
            <person name="Chiniquy J."/>
            <person name="Barry K."/>
            <person name="Brewer H.M."/>
            <person name="Purvine S.O."/>
            <person name="Wright A.T."/>
            <person name="Boxma B."/>
            <person name="Van Alen T."/>
            <person name="Hackstein J.H."/>
            <person name="Baker S.E."/>
            <person name="Grigoriev I.V."/>
            <person name="O'Malley M.A."/>
        </authorList>
    </citation>
    <scope>NUCLEOTIDE SEQUENCE [LARGE SCALE GENOMIC DNA]</scope>
    <source>
        <strain evidence="3">finn</strain>
    </source>
</reference>
<keyword evidence="1" id="KW-1133">Transmembrane helix</keyword>
<comment type="caution">
    <text evidence="2">The sequence shown here is derived from an EMBL/GenBank/DDBJ whole genome shotgun (WGS) entry which is preliminary data.</text>
</comment>
<evidence type="ECO:0000313" key="3">
    <source>
        <dbReference type="Proteomes" id="UP000193719"/>
    </source>
</evidence>
<dbReference type="STRING" id="1754191.A0A1Y1V5D7"/>
<dbReference type="Proteomes" id="UP000193719">
    <property type="component" value="Unassembled WGS sequence"/>
</dbReference>
<dbReference type="AlphaFoldDB" id="A0A1Y1V5D7"/>
<feature type="transmembrane region" description="Helical" evidence="1">
    <location>
        <begin position="175"/>
        <end position="199"/>
    </location>
</feature>
<feature type="transmembrane region" description="Helical" evidence="1">
    <location>
        <begin position="230"/>
        <end position="252"/>
    </location>
</feature>
<protein>
    <submittedName>
        <fullName evidence="2">Uncharacterized protein</fullName>
    </submittedName>
</protein>
<organism evidence="2 3">
    <name type="scientific">Piromyces finnis</name>
    <dbReference type="NCBI Taxonomy" id="1754191"/>
    <lineage>
        <taxon>Eukaryota</taxon>
        <taxon>Fungi</taxon>
        <taxon>Fungi incertae sedis</taxon>
        <taxon>Chytridiomycota</taxon>
        <taxon>Chytridiomycota incertae sedis</taxon>
        <taxon>Neocallimastigomycetes</taxon>
        <taxon>Neocallimastigales</taxon>
        <taxon>Neocallimastigaceae</taxon>
        <taxon>Piromyces</taxon>
    </lineage>
</organism>
<name>A0A1Y1V5D7_9FUNG</name>
<keyword evidence="3" id="KW-1185">Reference proteome</keyword>
<sequence length="550" mass="64582">MQSIIAFSELRSFIYSQKYDTYQTIIESFIRNDYFPWVCLILLFNRKNWKRPITIILIVHWFLRSIGDSLNNLLPLRPWVPNTYWPYTNENWFICCALANVFWLSGEIVGDWYALLRTKAVTNNNKKVRLVYVTVIIYNLVKCLNMYCNFMDLPFDLRLQDEEGNLVKDIARFKIHWWSIVSIMQVASFLYDLSVIFALKKCLFNKLEQYQGFSGNTFLNKFKQVSEFRIIISMIASIAFLPFVGLFLYYVIHEYHSDSAVSYIPSDETVDYLRRVVLNFNYTLMYIDQILLKSISESKSQPKVSYGANSSNNSSYHNININQNDYRKNSNSNISPQSIISSNNASISVPQKVINNEVINTFNNNYKAKNSNEDLSGMYFNNDNNNNKLNYCQEYKINMTYSNNLYSSTNINNYKFQNNNMYDMNDNQTFVNADDSYNHKKVFYNDNNINNKPSNAYYIKLKNSENLVNKNNYNKEASLSSPSSYETLYNDSNSSININDDINYIMPPINNNIIVKDNGNNNDKLLFKKRNEKCDSIYDLYSQQSQQKQY</sequence>
<reference evidence="2 3" key="2">
    <citation type="submission" date="2016-08" db="EMBL/GenBank/DDBJ databases">
        <title>Pervasive Adenine N6-methylation of Active Genes in Fungi.</title>
        <authorList>
            <consortium name="DOE Joint Genome Institute"/>
            <person name="Mondo S.J."/>
            <person name="Dannebaum R.O."/>
            <person name="Kuo R.C."/>
            <person name="Labutti K."/>
            <person name="Haridas S."/>
            <person name="Kuo A."/>
            <person name="Salamov A."/>
            <person name="Ahrendt S.R."/>
            <person name="Lipzen A."/>
            <person name="Sullivan W."/>
            <person name="Andreopoulos W.B."/>
            <person name="Clum A."/>
            <person name="Lindquist E."/>
            <person name="Daum C."/>
            <person name="Ramamoorthy G.K."/>
            <person name="Gryganskyi A."/>
            <person name="Culley D."/>
            <person name="Magnuson J.K."/>
            <person name="James T.Y."/>
            <person name="O'Malley M.A."/>
            <person name="Stajich J.E."/>
            <person name="Spatafora J.W."/>
            <person name="Visel A."/>
            <person name="Grigoriev I.V."/>
        </authorList>
    </citation>
    <scope>NUCLEOTIDE SEQUENCE [LARGE SCALE GENOMIC DNA]</scope>
    <source>
        <strain evidence="3">finn</strain>
    </source>
</reference>
<feature type="transmembrane region" description="Helical" evidence="1">
    <location>
        <begin position="128"/>
        <end position="147"/>
    </location>
</feature>